<accession>A0A9P4GS67</accession>
<evidence type="ECO:0000313" key="5">
    <source>
        <dbReference type="Proteomes" id="UP000800039"/>
    </source>
</evidence>
<dbReference type="EMBL" id="ML976614">
    <property type="protein sequence ID" value="KAF1851563.1"/>
    <property type="molecule type" value="Genomic_DNA"/>
</dbReference>
<dbReference type="InterPro" id="IPR054293">
    <property type="entry name" value="DUF7029"/>
</dbReference>
<evidence type="ECO:0000313" key="4">
    <source>
        <dbReference type="EMBL" id="KAF1851563.1"/>
    </source>
</evidence>
<dbReference type="Pfam" id="PF22974">
    <property type="entry name" value="DUF7029"/>
    <property type="match status" value="1"/>
</dbReference>
<evidence type="ECO:0000259" key="2">
    <source>
        <dbReference type="Pfam" id="PF22974"/>
    </source>
</evidence>
<keyword evidence="1" id="KW-0732">Signal</keyword>
<feature type="signal peptide" evidence="1">
    <location>
        <begin position="1"/>
        <end position="16"/>
    </location>
</feature>
<evidence type="ECO:0000256" key="1">
    <source>
        <dbReference type="SAM" id="SignalP"/>
    </source>
</evidence>
<organism evidence="4 5">
    <name type="scientific">Cucurbitaria berberidis CBS 394.84</name>
    <dbReference type="NCBI Taxonomy" id="1168544"/>
    <lineage>
        <taxon>Eukaryota</taxon>
        <taxon>Fungi</taxon>
        <taxon>Dikarya</taxon>
        <taxon>Ascomycota</taxon>
        <taxon>Pezizomycotina</taxon>
        <taxon>Dothideomycetes</taxon>
        <taxon>Pleosporomycetidae</taxon>
        <taxon>Pleosporales</taxon>
        <taxon>Pleosporineae</taxon>
        <taxon>Cucurbitariaceae</taxon>
        <taxon>Cucurbitaria</taxon>
    </lineage>
</organism>
<dbReference type="InterPro" id="IPR055647">
    <property type="entry name" value="DUF7223"/>
</dbReference>
<protein>
    <recommendedName>
        <fullName evidence="6">GPI anchored protein</fullName>
    </recommendedName>
</protein>
<gene>
    <name evidence="4" type="ORF">K460DRAFT_413105</name>
</gene>
<name>A0A9P4GS67_9PLEO</name>
<evidence type="ECO:0000259" key="3">
    <source>
        <dbReference type="Pfam" id="PF23865"/>
    </source>
</evidence>
<sequence>MHPALLFVVFSHVAFASLALVDLDAPSFSSHYSTLKPATRHRSLSARNNDFSFGQKVELAYADHYTGGPVMSSHIHLEADRPTLLLEDFDHHLTKVECHGSKMSVSVRSGQSYRMAKDACTSLVGGLLISSHHTCGDNGAHTIHRVINVSFDDKSSTIVLDLEESIIEKEFHTVTISFGQTDKHYIIHKYDRLYRRAPQSSTIKGIGRPSSTFLAAPTESVVTQIENTVNKTDLGFDKINTTFFEGEELESLNTIQLGCANCTAKGEMIVTTGKFKFDFGAWFKGEDDDPVKSGFIQLDIKGFEMSIGLKATPSEKFKKEFTLARSPALGPGFNIPKIGHFGVTISLVASIEITIEGAVELGFGFDVKVPDSVAKLDAAELQDSYISGFNQTEVSLKPLSANVSNLEFSIAARLRPKITVGLSFLGASLEGGPYVSLPEIKMNVTQLATDKFGADCNTQGKTDVKFKDAFKNLTHVDYGIGLAAGFGVQVGLLPFSTELLSPTLTHTTQCLAYQTAGTQTGLVIAKDVLESMTHKPTPSGAVSGKTSKAVHQIPEFQGGPLLAVLGVLIATITFLL</sequence>
<evidence type="ECO:0008006" key="6">
    <source>
        <dbReference type="Google" id="ProtNLM"/>
    </source>
</evidence>
<dbReference type="AlphaFoldDB" id="A0A9P4GS67"/>
<reference evidence="4" key="1">
    <citation type="submission" date="2020-01" db="EMBL/GenBank/DDBJ databases">
        <authorList>
            <consortium name="DOE Joint Genome Institute"/>
            <person name="Haridas S."/>
            <person name="Albert R."/>
            <person name="Binder M."/>
            <person name="Bloem J."/>
            <person name="Labutti K."/>
            <person name="Salamov A."/>
            <person name="Andreopoulos B."/>
            <person name="Baker S.E."/>
            <person name="Barry K."/>
            <person name="Bills G."/>
            <person name="Bluhm B.H."/>
            <person name="Cannon C."/>
            <person name="Castanera R."/>
            <person name="Culley D.E."/>
            <person name="Daum C."/>
            <person name="Ezra D."/>
            <person name="Gonzalez J.B."/>
            <person name="Henrissat B."/>
            <person name="Kuo A."/>
            <person name="Liang C."/>
            <person name="Lipzen A."/>
            <person name="Lutzoni F."/>
            <person name="Magnuson J."/>
            <person name="Mondo S."/>
            <person name="Nolan M."/>
            <person name="Ohm R."/>
            <person name="Pangilinan J."/>
            <person name="Park H.-J."/>
            <person name="Ramirez L."/>
            <person name="Alfaro M."/>
            <person name="Sun H."/>
            <person name="Tritt A."/>
            <person name="Yoshinaga Y."/>
            <person name="Zwiers L.-H."/>
            <person name="Turgeon B.G."/>
            <person name="Goodwin S.B."/>
            <person name="Spatafora J.W."/>
            <person name="Crous P.W."/>
            <person name="Grigoriev I.V."/>
        </authorList>
    </citation>
    <scope>NUCLEOTIDE SEQUENCE</scope>
    <source>
        <strain evidence="4">CBS 394.84</strain>
    </source>
</reference>
<dbReference type="GeneID" id="63854835"/>
<feature type="domain" description="DUF7029" evidence="2">
    <location>
        <begin position="78"/>
        <end position="174"/>
    </location>
</feature>
<keyword evidence="5" id="KW-1185">Reference proteome</keyword>
<proteinExistence type="predicted"/>
<dbReference type="Proteomes" id="UP000800039">
    <property type="component" value="Unassembled WGS sequence"/>
</dbReference>
<dbReference type="RefSeq" id="XP_040794126.1">
    <property type="nucleotide sequence ID" value="XM_040937585.1"/>
</dbReference>
<feature type="chain" id="PRO_5040497495" description="GPI anchored protein" evidence="1">
    <location>
        <begin position="17"/>
        <end position="576"/>
    </location>
</feature>
<feature type="domain" description="DUF7223" evidence="3">
    <location>
        <begin position="254"/>
        <end position="512"/>
    </location>
</feature>
<comment type="caution">
    <text evidence="4">The sequence shown here is derived from an EMBL/GenBank/DDBJ whole genome shotgun (WGS) entry which is preliminary data.</text>
</comment>
<dbReference type="OrthoDB" id="5382170at2759"/>
<dbReference type="Pfam" id="PF23865">
    <property type="entry name" value="DUF7223"/>
    <property type="match status" value="1"/>
</dbReference>